<evidence type="ECO:0000256" key="4">
    <source>
        <dbReference type="ARBA" id="ARBA00023136"/>
    </source>
</evidence>
<keyword evidence="3" id="KW-1133">Transmembrane helix</keyword>
<dbReference type="AlphaFoldDB" id="A0A918NBG6"/>
<dbReference type="GO" id="GO:0016020">
    <property type="term" value="C:membrane"/>
    <property type="evidence" value="ECO:0007669"/>
    <property type="project" value="UniProtKB-SubCell"/>
</dbReference>
<evidence type="ECO:0000313" key="7">
    <source>
        <dbReference type="EMBL" id="GGX58256.1"/>
    </source>
</evidence>
<name>A0A918NBG6_9PROT</name>
<reference evidence="7 8" key="1">
    <citation type="journal article" date="2014" name="Int. J. Syst. Evol. Microbiol.">
        <title>Complete genome sequence of Corynebacterium casei LMG S-19264T (=DSM 44701T), isolated from a smear-ripened cheese.</title>
        <authorList>
            <consortium name="US DOE Joint Genome Institute (JGI-PGF)"/>
            <person name="Walter F."/>
            <person name="Albersmeier A."/>
            <person name="Kalinowski J."/>
            <person name="Ruckert C."/>
        </authorList>
    </citation>
    <scope>NUCLEOTIDE SEQUENCE [LARGE SCALE GENOMIC DNA]</scope>
    <source>
        <strain evidence="7 8">KCTC 23968</strain>
    </source>
</reference>
<feature type="domain" description="TonB C-terminal" evidence="6">
    <location>
        <begin position="283"/>
        <end position="376"/>
    </location>
</feature>
<organism evidence="7 8">
    <name type="scientific">Litorimonas cladophorae</name>
    <dbReference type="NCBI Taxonomy" id="1220491"/>
    <lineage>
        <taxon>Bacteria</taxon>
        <taxon>Pseudomonadati</taxon>
        <taxon>Pseudomonadota</taxon>
        <taxon>Alphaproteobacteria</taxon>
        <taxon>Maricaulales</taxon>
        <taxon>Robiginitomaculaceae</taxon>
    </lineage>
</organism>
<dbReference type="RefSeq" id="WP_189580740.1">
    <property type="nucleotide sequence ID" value="NZ_BMYV01000001.1"/>
</dbReference>
<dbReference type="InterPro" id="IPR037682">
    <property type="entry name" value="TonB_C"/>
</dbReference>
<dbReference type="Proteomes" id="UP000600865">
    <property type="component" value="Unassembled WGS sequence"/>
</dbReference>
<evidence type="ECO:0000256" key="5">
    <source>
        <dbReference type="SAM" id="SignalP"/>
    </source>
</evidence>
<dbReference type="GO" id="GO:0055085">
    <property type="term" value="P:transmembrane transport"/>
    <property type="evidence" value="ECO:0007669"/>
    <property type="project" value="InterPro"/>
</dbReference>
<dbReference type="Pfam" id="PF03544">
    <property type="entry name" value="TonB_C"/>
    <property type="match status" value="1"/>
</dbReference>
<feature type="signal peptide" evidence="5">
    <location>
        <begin position="1"/>
        <end position="22"/>
    </location>
</feature>
<evidence type="ECO:0000313" key="8">
    <source>
        <dbReference type="Proteomes" id="UP000600865"/>
    </source>
</evidence>
<sequence>MKRTFMAVGLALSFGLSSPMMAQAKTPPEVLESYKAYRAALEAGRKSAASEYAYDAWKAAEDLMGDAKITGDLALNFAVTKPRNVDEKPAWKEIMRAYKRAIDLSHFYGADAGQIEIDRRTQYLAWQIPNVSKKVSLARTKEYSSKRLMERIEKLGFQGSTFEAEAYSLSSQAAMMTRDWTEVLSNSQKAIEIFDARKDGFVSIYEYAVPIYLARAYAETDQPIDAALIYQGLMTKLEEREAHDNLISGDAYAEWLTLRDKVSEMETNDPRAVEVINFAVPVGRQRELSPLIRNPPVFPTSFKRGKHSGFVKVVYDLDEKGRVQNPEIISSTHKSLHQETLNTLRTWRYSPNLSPEQRKGVETTIRFDLMDKKGKRLPVDKEVSRR</sequence>
<comment type="caution">
    <text evidence="7">The sequence shown here is derived from an EMBL/GenBank/DDBJ whole genome shotgun (WGS) entry which is preliminary data.</text>
</comment>
<comment type="subcellular location">
    <subcellularLocation>
        <location evidence="1">Membrane</location>
        <topology evidence="1">Single-pass membrane protein</topology>
    </subcellularLocation>
</comment>
<keyword evidence="8" id="KW-1185">Reference proteome</keyword>
<evidence type="ECO:0000259" key="6">
    <source>
        <dbReference type="PROSITE" id="PS52015"/>
    </source>
</evidence>
<proteinExistence type="predicted"/>
<evidence type="ECO:0000256" key="2">
    <source>
        <dbReference type="ARBA" id="ARBA00022692"/>
    </source>
</evidence>
<dbReference type="PROSITE" id="PS52015">
    <property type="entry name" value="TONB_CTD"/>
    <property type="match status" value="1"/>
</dbReference>
<gene>
    <name evidence="7" type="ORF">GCM10011309_04390</name>
</gene>
<dbReference type="SUPFAM" id="SSF74653">
    <property type="entry name" value="TolA/TonB C-terminal domain"/>
    <property type="match status" value="1"/>
</dbReference>
<keyword evidence="4" id="KW-0472">Membrane</keyword>
<protein>
    <recommendedName>
        <fullName evidence="6">TonB C-terminal domain-containing protein</fullName>
    </recommendedName>
</protein>
<dbReference type="InterPro" id="IPR006260">
    <property type="entry name" value="TonB/TolA_C"/>
</dbReference>
<evidence type="ECO:0000256" key="1">
    <source>
        <dbReference type="ARBA" id="ARBA00004167"/>
    </source>
</evidence>
<keyword evidence="2" id="KW-0812">Transmembrane</keyword>
<dbReference type="Gene3D" id="3.30.2420.10">
    <property type="entry name" value="TonB"/>
    <property type="match status" value="1"/>
</dbReference>
<accession>A0A918NBG6</accession>
<dbReference type="EMBL" id="BMYV01000001">
    <property type="protein sequence ID" value="GGX58256.1"/>
    <property type="molecule type" value="Genomic_DNA"/>
</dbReference>
<dbReference type="NCBIfam" id="TIGR01352">
    <property type="entry name" value="tonB_Cterm"/>
    <property type="match status" value="1"/>
</dbReference>
<keyword evidence="5" id="KW-0732">Signal</keyword>
<feature type="chain" id="PRO_5036952059" description="TonB C-terminal domain-containing protein" evidence="5">
    <location>
        <begin position="23"/>
        <end position="386"/>
    </location>
</feature>
<evidence type="ECO:0000256" key="3">
    <source>
        <dbReference type="ARBA" id="ARBA00022989"/>
    </source>
</evidence>